<dbReference type="EMBL" id="BQNB010009533">
    <property type="protein sequence ID" value="GJS64845.1"/>
    <property type="molecule type" value="Genomic_DNA"/>
</dbReference>
<feature type="compositionally biased region" description="Acidic residues" evidence="2">
    <location>
        <begin position="299"/>
        <end position="312"/>
    </location>
</feature>
<comment type="caution">
    <text evidence="5">The sequence shown here is derived from an EMBL/GenBank/DDBJ whole genome shotgun (WGS) entry which is preliminary data.</text>
</comment>
<feature type="domain" description="CCHC-type" evidence="3">
    <location>
        <begin position="388"/>
        <end position="401"/>
    </location>
</feature>
<organism evidence="5 6">
    <name type="scientific">Tanacetum coccineum</name>
    <dbReference type="NCBI Taxonomy" id="301880"/>
    <lineage>
        <taxon>Eukaryota</taxon>
        <taxon>Viridiplantae</taxon>
        <taxon>Streptophyta</taxon>
        <taxon>Embryophyta</taxon>
        <taxon>Tracheophyta</taxon>
        <taxon>Spermatophyta</taxon>
        <taxon>Magnoliopsida</taxon>
        <taxon>eudicotyledons</taxon>
        <taxon>Gunneridae</taxon>
        <taxon>Pentapetalae</taxon>
        <taxon>asterids</taxon>
        <taxon>campanulids</taxon>
        <taxon>Asterales</taxon>
        <taxon>Asteraceae</taxon>
        <taxon>Asteroideae</taxon>
        <taxon>Anthemideae</taxon>
        <taxon>Anthemidinae</taxon>
        <taxon>Tanacetum</taxon>
    </lineage>
</organism>
<feature type="domain" description="Integrase catalytic" evidence="4">
    <location>
        <begin position="498"/>
        <end position="625"/>
    </location>
</feature>
<feature type="region of interest" description="Disordered" evidence="2">
    <location>
        <begin position="162"/>
        <end position="194"/>
    </location>
</feature>
<dbReference type="InterPro" id="IPR012337">
    <property type="entry name" value="RNaseH-like_sf"/>
</dbReference>
<feature type="compositionally biased region" description="Polar residues" evidence="2">
    <location>
        <begin position="357"/>
        <end position="369"/>
    </location>
</feature>
<reference evidence="5" key="1">
    <citation type="journal article" date="2022" name="Int. J. Mol. Sci.">
        <title>Draft Genome of Tanacetum Coccineum: Genomic Comparison of Closely Related Tanacetum-Family Plants.</title>
        <authorList>
            <person name="Yamashiro T."/>
            <person name="Shiraishi A."/>
            <person name="Nakayama K."/>
            <person name="Satake H."/>
        </authorList>
    </citation>
    <scope>NUCLEOTIDE SEQUENCE</scope>
</reference>
<dbReference type="InterPro" id="IPR001584">
    <property type="entry name" value="Integrase_cat-core"/>
</dbReference>
<dbReference type="SUPFAM" id="SSF53098">
    <property type="entry name" value="Ribonuclease H-like"/>
    <property type="match status" value="1"/>
</dbReference>
<keyword evidence="6" id="KW-1185">Reference proteome</keyword>
<evidence type="ECO:0000259" key="4">
    <source>
        <dbReference type="PROSITE" id="PS50994"/>
    </source>
</evidence>
<dbReference type="PANTHER" id="PTHR42648:SF32">
    <property type="entry name" value="RIBONUCLEASE H-LIKE DOMAIN, GAG-PRE-INTEGRASE DOMAIN PROTEIN-RELATED"/>
    <property type="match status" value="1"/>
</dbReference>
<feature type="compositionally biased region" description="Basic and acidic residues" evidence="2">
    <location>
        <begin position="328"/>
        <end position="350"/>
    </location>
</feature>
<proteinExistence type="predicted"/>
<keyword evidence="1" id="KW-0479">Metal-binding</keyword>
<feature type="region of interest" description="Disordered" evidence="2">
    <location>
        <begin position="263"/>
        <end position="369"/>
    </location>
</feature>
<dbReference type="InterPro" id="IPR001878">
    <property type="entry name" value="Znf_CCHC"/>
</dbReference>
<feature type="compositionally biased region" description="Basic and acidic residues" evidence="2">
    <location>
        <begin position="165"/>
        <end position="194"/>
    </location>
</feature>
<name>A0ABQ4XHR8_9ASTR</name>
<evidence type="ECO:0000313" key="6">
    <source>
        <dbReference type="Proteomes" id="UP001151760"/>
    </source>
</evidence>
<dbReference type="PANTHER" id="PTHR42648">
    <property type="entry name" value="TRANSPOSASE, PUTATIVE-RELATED"/>
    <property type="match status" value="1"/>
</dbReference>
<sequence length="625" mass="70662">MRIEQYILMTDYALWEVILNGDSPLPTRTVDGVETAVPPTTAYQKLARKNELKAIEGLDQIYDRLQKLISQLETLCMDDLYKNLNIYEAKVMGSSSTSQNTQNVAFVSSNITSNTNEAVKTAHGVSAANSKANASTLPNVDNLSDDVIYSFFAKDGLDVADGNADNERKEISQEDRKESRAPKQQDNRNREITRRTVLIEETTSNALVSQCDRFGYDWSDQAEEGPTSFALMAYTSSSSSSSNTKVNDKYKTGEGYHAVPPPYIGKYMPPKPNVTSVPDIATSKAKTSESKPKSISEPLIEDWISDSEDENETGPKFKHRRSSFTKVEFVKSNEHVKSPRESVKKVENNKQAKYPRKNSQSPRGNQRNWNNLMTQKLGSNFEFKNKTCYVCGSFNHLIKDCDFYEKKMAEKPVWNNAKRGNPQLEFQEKKVINSGCSRYMIGNMSYLSDYEKIDGGYVAFGGDPKGEICDKKNNVLFTDTECVVLSSDFKLLDESQVLLRVPRKDNMYNVDLRNVVPQGGLTCLFAKATLDESNLWLRRLVHINFKTMNKLVRGNLTRATKDETNGILKDFIIGIENQINHRVKIIRCDNGTEFKNKEMNQFCEMKGIKREISVARTLQQNGVAE</sequence>
<evidence type="ECO:0000313" key="5">
    <source>
        <dbReference type="EMBL" id="GJS64845.1"/>
    </source>
</evidence>
<keyword evidence="1" id="KW-0862">Zinc</keyword>
<evidence type="ECO:0000256" key="2">
    <source>
        <dbReference type="SAM" id="MobiDB-lite"/>
    </source>
</evidence>
<dbReference type="PROSITE" id="PS50158">
    <property type="entry name" value="ZF_CCHC"/>
    <property type="match status" value="1"/>
</dbReference>
<accession>A0ABQ4XHR8</accession>
<dbReference type="PROSITE" id="PS50994">
    <property type="entry name" value="INTEGRASE"/>
    <property type="match status" value="1"/>
</dbReference>
<keyword evidence="1" id="KW-0863">Zinc-finger</keyword>
<reference evidence="5" key="2">
    <citation type="submission" date="2022-01" db="EMBL/GenBank/DDBJ databases">
        <authorList>
            <person name="Yamashiro T."/>
            <person name="Shiraishi A."/>
            <person name="Satake H."/>
            <person name="Nakayama K."/>
        </authorList>
    </citation>
    <scope>NUCLEOTIDE SEQUENCE</scope>
</reference>
<protein>
    <submittedName>
        <fullName evidence="5">Ribonuclease H-like domain-containing protein</fullName>
    </submittedName>
</protein>
<evidence type="ECO:0000259" key="3">
    <source>
        <dbReference type="PROSITE" id="PS50158"/>
    </source>
</evidence>
<dbReference type="InterPro" id="IPR036397">
    <property type="entry name" value="RNaseH_sf"/>
</dbReference>
<evidence type="ECO:0000256" key="1">
    <source>
        <dbReference type="PROSITE-ProRule" id="PRU00047"/>
    </source>
</evidence>
<gene>
    <name evidence="5" type="ORF">Tco_0679409</name>
</gene>
<dbReference type="Proteomes" id="UP001151760">
    <property type="component" value="Unassembled WGS sequence"/>
</dbReference>
<dbReference type="InterPro" id="IPR039537">
    <property type="entry name" value="Retrotran_Ty1/copia-like"/>
</dbReference>
<dbReference type="Gene3D" id="3.30.420.10">
    <property type="entry name" value="Ribonuclease H-like superfamily/Ribonuclease H"/>
    <property type="match status" value="1"/>
</dbReference>